<feature type="domain" description="Peptidase S26" evidence="8">
    <location>
        <begin position="17"/>
        <end position="87"/>
    </location>
</feature>
<protein>
    <recommendedName>
        <fullName evidence="8">Peptidase S26 domain-containing protein</fullName>
    </recommendedName>
</protein>
<dbReference type="PANTHER" id="PTHR12383">
    <property type="entry name" value="PROTEASE FAMILY S26 MITOCHONDRIAL INNER MEMBRANE PROTEASE-RELATED"/>
    <property type="match status" value="1"/>
</dbReference>
<accession>A0A4R4N8U4</accession>
<dbReference type="PANTHER" id="PTHR12383:SF16">
    <property type="entry name" value="MITOCHONDRIAL INNER MEMBRANE PROTEASE SUBUNIT 1"/>
    <property type="match status" value="1"/>
</dbReference>
<comment type="similarity">
    <text evidence="5">Belongs to the peptidase S26 family. IMP1 subfamily.</text>
</comment>
<dbReference type="OrthoDB" id="5518017at2"/>
<dbReference type="Gene3D" id="2.10.109.10">
    <property type="entry name" value="Umud Fragment, subunit A"/>
    <property type="match status" value="1"/>
</dbReference>
<keyword evidence="10" id="KW-1185">Reference proteome</keyword>
<dbReference type="InterPro" id="IPR052064">
    <property type="entry name" value="Mito_IMP1_subunit"/>
</dbReference>
<feature type="region of interest" description="Disordered" evidence="7">
    <location>
        <begin position="140"/>
        <end position="181"/>
    </location>
</feature>
<feature type="active site" evidence="6">
    <location>
        <position position="77"/>
    </location>
</feature>
<sequence>MRRAFLAGACALGGLALLVVRLRATYMVARVHGESMAPTLTDGDRLLSRRTRLGALGHGQIAIVRNPLPAGGKFLVKRVAALPGDPVPEDVRKAVDVDVVPVGRFVLIGDNTEVSFDSREHGFFRADDLHAVTIRRLDARHGPLSTSPRPPRDDSSWCRAQEGPGQGREVRTECWTSSLTG</sequence>
<dbReference type="GO" id="GO:0004252">
    <property type="term" value="F:serine-type endopeptidase activity"/>
    <property type="evidence" value="ECO:0007669"/>
    <property type="project" value="InterPro"/>
</dbReference>
<dbReference type="PRINTS" id="PR00727">
    <property type="entry name" value="LEADERPTASE"/>
</dbReference>
<dbReference type="GO" id="GO:0005886">
    <property type="term" value="C:plasma membrane"/>
    <property type="evidence" value="ECO:0007669"/>
    <property type="project" value="UniProtKB-SubCell"/>
</dbReference>
<dbReference type="InterPro" id="IPR019756">
    <property type="entry name" value="Pept_S26A_signal_pept_1_Ser-AS"/>
</dbReference>
<reference evidence="9 10" key="1">
    <citation type="submission" date="2019-02" db="EMBL/GenBank/DDBJ databases">
        <title>Draft genome sequences of novel Actinobacteria.</title>
        <authorList>
            <person name="Sahin N."/>
            <person name="Ay H."/>
            <person name="Saygin H."/>
        </authorList>
    </citation>
    <scope>NUCLEOTIDE SEQUENCE [LARGE SCALE GENOMIC DNA]</scope>
    <source>
        <strain evidence="9 10">KC201</strain>
    </source>
</reference>
<dbReference type="GO" id="GO:0006465">
    <property type="term" value="P:signal peptide processing"/>
    <property type="evidence" value="ECO:0007669"/>
    <property type="project" value="InterPro"/>
</dbReference>
<feature type="active site" evidence="6">
    <location>
        <position position="35"/>
    </location>
</feature>
<evidence type="ECO:0000256" key="1">
    <source>
        <dbReference type="ARBA" id="ARBA00004401"/>
    </source>
</evidence>
<evidence type="ECO:0000313" key="9">
    <source>
        <dbReference type="EMBL" id="TDC05358.1"/>
    </source>
</evidence>
<keyword evidence="4" id="KW-0472">Membrane</keyword>
<comment type="subcellular location">
    <subcellularLocation>
        <location evidence="1">Cell membrane</location>
        <topology evidence="1">Single-pass type II membrane protein</topology>
    </subcellularLocation>
</comment>
<dbReference type="CDD" id="cd06462">
    <property type="entry name" value="Peptidase_S24_S26"/>
    <property type="match status" value="1"/>
</dbReference>
<proteinExistence type="inferred from homology"/>
<dbReference type="InterPro" id="IPR036286">
    <property type="entry name" value="LexA/Signal_pep-like_sf"/>
</dbReference>
<feature type="domain" description="Peptidase S26" evidence="8">
    <location>
        <begin position="97"/>
        <end position="132"/>
    </location>
</feature>
<keyword evidence="2" id="KW-0645">Protease</keyword>
<dbReference type="Proteomes" id="UP000295157">
    <property type="component" value="Unassembled WGS sequence"/>
</dbReference>
<gene>
    <name evidence="9" type="ORF">E1267_19790</name>
</gene>
<dbReference type="InterPro" id="IPR019533">
    <property type="entry name" value="Peptidase_S26"/>
</dbReference>
<comment type="caution">
    <text evidence="9">The sequence shown here is derived from an EMBL/GenBank/DDBJ whole genome shotgun (WGS) entry which is preliminary data.</text>
</comment>
<dbReference type="RefSeq" id="WP_132334064.1">
    <property type="nucleotide sequence ID" value="NZ_SMJZ01000071.1"/>
</dbReference>
<evidence type="ECO:0000313" key="10">
    <source>
        <dbReference type="Proteomes" id="UP000295157"/>
    </source>
</evidence>
<organism evidence="9 10">
    <name type="scientific">Nonomuraea longispora</name>
    <dbReference type="NCBI Taxonomy" id="1848320"/>
    <lineage>
        <taxon>Bacteria</taxon>
        <taxon>Bacillati</taxon>
        <taxon>Actinomycetota</taxon>
        <taxon>Actinomycetes</taxon>
        <taxon>Streptosporangiales</taxon>
        <taxon>Streptosporangiaceae</taxon>
        <taxon>Nonomuraea</taxon>
    </lineage>
</organism>
<evidence type="ECO:0000256" key="7">
    <source>
        <dbReference type="SAM" id="MobiDB-lite"/>
    </source>
</evidence>
<evidence type="ECO:0000256" key="5">
    <source>
        <dbReference type="ARBA" id="ARBA00038445"/>
    </source>
</evidence>
<evidence type="ECO:0000256" key="6">
    <source>
        <dbReference type="PIRSR" id="PIRSR600223-1"/>
    </source>
</evidence>
<dbReference type="EMBL" id="SMJZ01000071">
    <property type="protein sequence ID" value="TDC05358.1"/>
    <property type="molecule type" value="Genomic_DNA"/>
</dbReference>
<evidence type="ECO:0000256" key="3">
    <source>
        <dbReference type="ARBA" id="ARBA00022801"/>
    </source>
</evidence>
<evidence type="ECO:0000259" key="8">
    <source>
        <dbReference type="Pfam" id="PF10502"/>
    </source>
</evidence>
<name>A0A4R4N8U4_9ACTN</name>
<dbReference type="AlphaFoldDB" id="A0A4R4N8U4"/>
<dbReference type="Pfam" id="PF10502">
    <property type="entry name" value="Peptidase_S26"/>
    <property type="match status" value="2"/>
</dbReference>
<dbReference type="SUPFAM" id="SSF51306">
    <property type="entry name" value="LexA/Signal peptidase"/>
    <property type="match status" value="1"/>
</dbReference>
<keyword evidence="3" id="KW-0378">Hydrolase</keyword>
<dbReference type="PROSITE" id="PS00501">
    <property type="entry name" value="SPASE_I_1"/>
    <property type="match status" value="1"/>
</dbReference>
<evidence type="ECO:0000256" key="4">
    <source>
        <dbReference type="ARBA" id="ARBA00023136"/>
    </source>
</evidence>
<dbReference type="InterPro" id="IPR000223">
    <property type="entry name" value="Pept_S26A_signal_pept_1"/>
</dbReference>
<evidence type="ECO:0000256" key="2">
    <source>
        <dbReference type="ARBA" id="ARBA00022670"/>
    </source>
</evidence>